<keyword evidence="2" id="KW-1185">Reference proteome</keyword>
<name>A0A0D1VFE0_ANEMI</name>
<protein>
    <submittedName>
        <fullName evidence="1">Uncharacterized protein</fullName>
    </submittedName>
</protein>
<dbReference type="GeneID" id="42306885"/>
<dbReference type="AlphaFoldDB" id="A0A0D1VFE0"/>
<evidence type="ECO:0000313" key="2">
    <source>
        <dbReference type="Proteomes" id="UP000037269"/>
    </source>
</evidence>
<dbReference type="STRING" id="47500.AF333_17100"/>
<reference evidence="1 2" key="1">
    <citation type="submission" date="2015-07" db="EMBL/GenBank/DDBJ databases">
        <title>Fjat-14205 dsm 2895.</title>
        <authorList>
            <person name="Liu B."/>
            <person name="Wang J."/>
            <person name="Zhu Y."/>
            <person name="Liu G."/>
            <person name="Chen Q."/>
            <person name="Chen Z."/>
            <person name="Lan J."/>
            <person name="Che J."/>
            <person name="Ge C."/>
            <person name="Shi H."/>
            <person name="Pan Z."/>
            <person name="Liu X."/>
        </authorList>
    </citation>
    <scope>NUCLEOTIDE SEQUENCE [LARGE SCALE GENOMIC DNA]</scope>
    <source>
        <strain evidence="1 2">DSM 2895</strain>
    </source>
</reference>
<dbReference type="RefSeq" id="WP_043064640.1">
    <property type="nucleotide sequence ID" value="NZ_BJOA01000131.1"/>
</dbReference>
<dbReference type="OrthoDB" id="2678365at2"/>
<dbReference type="Proteomes" id="UP000037269">
    <property type="component" value="Unassembled WGS sequence"/>
</dbReference>
<comment type="caution">
    <text evidence="1">The sequence shown here is derived from an EMBL/GenBank/DDBJ whole genome shotgun (WGS) entry which is preliminary data.</text>
</comment>
<sequence>MNKEAAFFLLKCHAFAHNDLEHEKMQHGFLGILRPFCGELDERNFHELMEIIEVLADEFRKAEVNRDILSCLWSICQLARAWAIDSSGMLQRNNFITPEQSALLEEWLDMIPYAVMVLLEGEGEGELDEAFWGYREYVKEKGRG</sequence>
<proteinExistence type="predicted"/>
<organism evidence="1 2">
    <name type="scientific">Aneurinibacillus migulanus</name>
    <name type="common">Bacillus migulanus</name>
    <dbReference type="NCBI Taxonomy" id="47500"/>
    <lineage>
        <taxon>Bacteria</taxon>
        <taxon>Bacillati</taxon>
        <taxon>Bacillota</taxon>
        <taxon>Bacilli</taxon>
        <taxon>Bacillales</taxon>
        <taxon>Paenibacillaceae</taxon>
        <taxon>Aneurinibacillus group</taxon>
        <taxon>Aneurinibacillus</taxon>
    </lineage>
</organism>
<gene>
    <name evidence="1" type="ORF">AF333_17100</name>
</gene>
<dbReference type="PATRIC" id="fig|47500.8.peg.3915"/>
<accession>A0A0D1VFE0</accession>
<dbReference type="EMBL" id="LGUG01000004">
    <property type="protein sequence ID" value="KON96942.1"/>
    <property type="molecule type" value="Genomic_DNA"/>
</dbReference>
<evidence type="ECO:0000313" key="1">
    <source>
        <dbReference type="EMBL" id="KON96942.1"/>
    </source>
</evidence>